<dbReference type="Proteomes" id="UP001596170">
    <property type="component" value="Unassembled WGS sequence"/>
</dbReference>
<accession>A0ABW1L7M3</accession>
<reference evidence="2" key="1">
    <citation type="journal article" date="2019" name="Int. J. Syst. Evol. Microbiol.">
        <title>The Global Catalogue of Microorganisms (GCM) 10K type strain sequencing project: providing services to taxonomists for standard genome sequencing and annotation.</title>
        <authorList>
            <consortium name="The Broad Institute Genomics Platform"/>
            <consortium name="The Broad Institute Genome Sequencing Center for Infectious Disease"/>
            <person name="Wu L."/>
            <person name="Ma J."/>
        </authorList>
    </citation>
    <scope>NUCLEOTIDE SEQUENCE [LARGE SCALE GENOMIC DNA]</scope>
    <source>
        <strain evidence="2">CCUG 54527</strain>
    </source>
</reference>
<organism evidence="1 2">
    <name type="scientific">Paenisporosarcina macmurdoensis</name>
    <dbReference type="NCBI Taxonomy" id="212659"/>
    <lineage>
        <taxon>Bacteria</taxon>
        <taxon>Bacillati</taxon>
        <taxon>Bacillota</taxon>
        <taxon>Bacilli</taxon>
        <taxon>Bacillales</taxon>
        <taxon>Caryophanaceae</taxon>
        <taxon>Paenisporosarcina</taxon>
    </lineage>
</organism>
<evidence type="ECO:0000313" key="2">
    <source>
        <dbReference type="Proteomes" id="UP001596170"/>
    </source>
</evidence>
<evidence type="ECO:0008006" key="3">
    <source>
        <dbReference type="Google" id="ProtNLM"/>
    </source>
</evidence>
<dbReference type="Gene3D" id="3.40.50.450">
    <property type="match status" value="1"/>
</dbReference>
<comment type="caution">
    <text evidence="1">The sequence shown here is derived from an EMBL/GenBank/DDBJ whole genome shotgun (WGS) entry which is preliminary data.</text>
</comment>
<dbReference type="SUPFAM" id="SSF52309">
    <property type="entry name" value="N-(deoxy)ribosyltransferase-like"/>
    <property type="match status" value="1"/>
</dbReference>
<proteinExistence type="predicted"/>
<evidence type="ECO:0000313" key="1">
    <source>
        <dbReference type="EMBL" id="MFC6039555.1"/>
    </source>
</evidence>
<sequence length="292" mass="33654">MQCYISWSSEFDKKNINFLRDILQKHNVKPIDAYDLPISDVIHEELELKISRSDFVIASIHNLSPNTFYEIGIARGLNKPIFIIVSENISHVPSFISDYLYVKTDSNNFEVIIFPLIQFIKNLPKRKKKKESKISRKNIELPNSWDFNLSMLRSVGNEREVENFLFKIFNIMNPVSKNALHDKGVDFVLWLDQSTTILGNALFVELKMGNINTQILNQGEKKLKDMLQNSNNNAGLLLYLDKEGKRFPLGESLNPLIIRMDIEDFLSEINKKKSLIDVIHGCRNNMAHGKGN</sequence>
<name>A0ABW1L7M3_9BACL</name>
<gene>
    <name evidence="1" type="ORF">ACFPYN_08985</name>
</gene>
<dbReference type="RefSeq" id="WP_377733669.1">
    <property type="nucleotide sequence ID" value="NZ_JBHSRI010000010.1"/>
</dbReference>
<protein>
    <recommendedName>
        <fullName evidence="3">TIR domain-containing protein</fullName>
    </recommendedName>
</protein>
<keyword evidence="2" id="KW-1185">Reference proteome</keyword>
<dbReference type="EMBL" id="JBHSRI010000010">
    <property type="protein sequence ID" value="MFC6039555.1"/>
    <property type="molecule type" value="Genomic_DNA"/>
</dbReference>